<dbReference type="Proteomes" id="UP001331761">
    <property type="component" value="Unassembled WGS sequence"/>
</dbReference>
<protein>
    <submittedName>
        <fullName evidence="1">Uncharacterized protein</fullName>
    </submittedName>
</protein>
<proteinExistence type="predicted"/>
<feature type="non-terminal residue" evidence="1">
    <location>
        <position position="91"/>
    </location>
</feature>
<sequence length="91" mass="10583">MCLNDRVVSRSLAVPELCQLKEDLSEVLSELQSMQIPDELNEVLEDTPTRLRIRLQLCNEQTKRLFKKTLEISLPDVLIPLTDTVRNEYNQ</sequence>
<dbReference type="EMBL" id="WIXE01012412">
    <property type="protein sequence ID" value="KAK5975946.1"/>
    <property type="molecule type" value="Genomic_DNA"/>
</dbReference>
<comment type="caution">
    <text evidence="1">The sequence shown here is derived from an EMBL/GenBank/DDBJ whole genome shotgun (WGS) entry which is preliminary data.</text>
</comment>
<reference evidence="1 2" key="1">
    <citation type="submission" date="2019-10" db="EMBL/GenBank/DDBJ databases">
        <title>Assembly and Annotation for the nematode Trichostrongylus colubriformis.</title>
        <authorList>
            <person name="Martin J."/>
        </authorList>
    </citation>
    <scope>NUCLEOTIDE SEQUENCE [LARGE SCALE GENOMIC DNA]</scope>
    <source>
        <strain evidence="1">G859</strain>
        <tissue evidence="1">Whole worm</tissue>
    </source>
</reference>
<keyword evidence="2" id="KW-1185">Reference proteome</keyword>
<evidence type="ECO:0000313" key="2">
    <source>
        <dbReference type="Proteomes" id="UP001331761"/>
    </source>
</evidence>
<accession>A0AAN8IJL5</accession>
<evidence type="ECO:0000313" key="1">
    <source>
        <dbReference type="EMBL" id="KAK5975946.1"/>
    </source>
</evidence>
<gene>
    <name evidence="1" type="ORF">GCK32_019579</name>
</gene>
<name>A0AAN8IJL5_TRICO</name>
<organism evidence="1 2">
    <name type="scientific">Trichostrongylus colubriformis</name>
    <name type="common">Black scour worm</name>
    <dbReference type="NCBI Taxonomy" id="6319"/>
    <lineage>
        <taxon>Eukaryota</taxon>
        <taxon>Metazoa</taxon>
        <taxon>Ecdysozoa</taxon>
        <taxon>Nematoda</taxon>
        <taxon>Chromadorea</taxon>
        <taxon>Rhabditida</taxon>
        <taxon>Rhabditina</taxon>
        <taxon>Rhabditomorpha</taxon>
        <taxon>Strongyloidea</taxon>
        <taxon>Trichostrongylidae</taxon>
        <taxon>Trichostrongylus</taxon>
    </lineage>
</organism>
<dbReference type="AlphaFoldDB" id="A0AAN8IJL5"/>